<evidence type="ECO:0000256" key="1">
    <source>
        <dbReference type="ARBA" id="ARBA00022490"/>
    </source>
</evidence>
<dbReference type="GO" id="GO:0016787">
    <property type="term" value="F:hydrolase activity"/>
    <property type="evidence" value="ECO:0007669"/>
    <property type="project" value="UniProtKB-KW"/>
</dbReference>
<keyword evidence="2" id="KW-0479">Metal-binding</keyword>
<sequence>MNSLKHLKYPIGQVNIPTDISEKDLENWISTIEHFPTRLQNLTNDLSEEQLDTPYRQGGWSIRQVVHHCYDSHHNSYTRFKWALTEEQPLIKAYYEDRWAELFDSKLAPISLSINGIIALHAKWTYLLKGLNETDLNKMFIHPETGKKNSLKATIGVYHWHCNHHYAHIEQLCIRKNWK</sequence>
<keyword evidence="4" id="KW-0862">Zinc</keyword>
<keyword evidence="3 6" id="KW-0378">Hydrolase</keyword>
<evidence type="ECO:0000259" key="5">
    <source>
        <dbReference type="Pfam" id="PF12867"/>
    </source>
</evidence>
<evidence type="ECO:0000256" key="3">
    <source>
        <dbReference type="ARBA" id="ARBA00022801"/>
    </source>
</evidence>
<comment type="caution">
    <text evidence="6">The sequence shown here is derived from an EMBL/GenBank/DDBJ whole genome shotgun (WGS) entry which is preliminary data.</text>
</comment>
<keyword evidence="1" id="KW-0963">Cytoplasm</keyword>
<evidence type="ECO:0000313" key="6">
    <source>
        <dbReference type="EMBL" id="GGH02495.1"/>
    </source>
</evidence>
<dbReference type="Gene3D" id="1.20.120.450">
    <property type="entry name" value="dinb family like domain"/>
    <property type="match status" value="1"/>
</dbReference>
<name>A0A917MEE2_9FLAO</name>
<protein>
    <submittedName>
        <fullName evidence="6">Metal-dependent hydrolase</fullName>
    </submittedName>
</protein>
<dbReference type="InterPro" id="IPR023774">
    <property type="entry name" value="Put_metal_dep_hydrolase_YfiT"/>
</dbReference>
<dbReference type="NCBIfam" id="NF009807">
    <property type="entry name" value="PRK13291.1"/>
    <property type="match status" value="1"/>
</dbReference>
<gene>
    <name evidence="6" type="ORF">GCM10011416_21570</name>
</gene>
<dbReference type="InterPro" id="IPR034660">
    <property type="entry name" value="DinB/YfiT-like"/>
</dbReference>
<dbReference type="Proteomes" id="UP000633278">
    <property type="component" value="Unassembled WGS sequence"/>
</dbReference>
<dbReference type="GO" id="GO:0046872">
    <property type="term" value="F:metal ion binding"/>
    <property type="evidence" value="ECO:0007669"/>
    <property type="project" value="UniProtKB-KW"/>
</dbReference>
<dbReference type="InterPro" id="IPR024775">
    <property type="entry name" value="DinB-like"/>
</dbReference>
<keyword evidence="7" id="KW-1185">Reference proteome</keyword>
<accession>A0A917MEE2</accession>
<dbReference type="AlphaFoldDB" id="A0A917MEE2"/>
<evidence type="ECO:0000256" key="4">
    <source>
        <dbReference type="ARBA" id="ARBA00022833"/>
    </source>
</evidence>
<organism evidence="6 7">
    <name type="scientific">Polaribacter pacificus</name>
    <dbReference type="NCBI Taxonomy" id="1775173"/>
    <lineage>
        <taxon>Bacteria</taxon>
        <taxon>Pseudomonadati</taxon>
        <taxon>Bacteroidota</taxon>
        <taxon>Flavobacteriia</taxon>
        <taxon>Flavobacteriales</taxon>
        <taxon>Flavobacteriaceae</taxon>
    </lineage>
</organism>
<reference evidence="6" key="2">
    <citation type="submission" date="2020-09" db="EMBL/GenBank/DDBJ databases">
        <authorList>
            <person name="Sun Q."/>
            <person name="Zhou Y."/>
        </authorList>
    </citation>
    <scope>NUCLEOTIDE SEQUENCE</scope>
    <source>
        <strain evidence="6">CGMCC 1.15763</strain>
    </source>
</reference>
<evidence type="ECO:0000256" key="2">
    <source>
        <dbReference type="ARBA" id="ARBA00022723"/>
    </source>
</evidence>
<dbReference type="HAMAP" id="MF_01256">
    <property type="entry name" value="YfiT_hydrol"/>
    <property type="match status" value="1"/>
</dbReference>
<feature type="domain" description="DinB-like" evidence="5">
    <location>
        <begin position="34"/>
        <end position="169"/>
    </location>
</feature>
<dbReference type="SUPFAM" id="SSF109854">
    <property type="entry name" value="DinB/YfiT-like putative metalloenzymes"/>
    <property type="match status" value="1"/>
</dbReference>
<dbReference type="EMBL" id="BMJW01000003">
    <property type="protein sequence ID" value="GGH02495.1"/>
    <property type="molecule type" value="Genomic_DNA"/>
</dbReference>
<reference evidence="6" key="1">
    <citation type="journal article" date="2014" name="Int. J. Syst. Evol. Microbiol.">
        <title>Complete genome sequence of Corynebacterium casei LMG S-19264T (=DSM 44701T), isolated from a smear-ripened cheese.</title>
        <authorList>
            <consortium name="US DOE Joint Genome Institute (JGI-PGF)"/>
            <person name="Walter F."/>
            <person name="Albersmeier A."/>
            <person name="Kalinowski J."/>
            <person name="Ruckert C."/>
        </authorList>
    </citation>
    <scope>NUCLEOTIDE SEQUENCE</scope>
    <source>
        <strain evidence="6">CGMCC 1.15763</strain>
    </source>
</reference>
<dbReference type="Pfam" id="PF12867">
    <property type="entry name" value="DinB_2"/>
    <property type="match status" value="1"/>
</dbReference>
<proteinExistence type="inferred from homology"/>
<evidence type="ECO:0000313" key="7">
    <source>
        <dbReference type="Proteomes" id="UP000633278"/>
    </source>
</evidence>